<evidence type="ECO:0000313" key="2">
    <source>
        <dbReference type="EMBL" id="BEV03425.1"/>
    </source>
</evidence>
<sequence length="190" mass="22178">MLEIIIKSIKKTAKVINEHTDYPTCPGIYGFMLKENSHLNEFGIPNQVLYVGIAKDSLKKRDLENHFSNKSTGRSTLRRSIGAILKEEFNLKSFSRNETNSKREILNYKFNVDGEQLLTDWMTENLIVGYWKDEDSISYSELRKLEEEVIKFLKPTLDLDNRTRKYNLLAVKLDDLREICRKEALSNVQI</sequence>
<name>A0ABN7CAT6_9FLAO</name>
<proteinExistence type="predicted"/>
<organism evidence="2 3">
    <name type="scientific">Chryseobacterium gambrini</name>
    <dbReference type="NCBI Taxonomy" id="373672"/>
    <lineage>
        <taxon>Bacteria</taxon>
        <taxon>Pseudomonadati</taxon>
        <taxon>Bacteroidota</taxon>
        <taxon>Flavobacteriia</taxon>
        <taxon>Flavobacteriales</taxon>
        <taxon>Weeksellaceae</taxon>
        <taxon>Chryseobacterium group</taxon>
        <taxon>Chryseobacterium</taxon>
    </lineage>
</organism>
<accession>A0ABN7CAT6</accession>
<reference evidence="2 3" key="1">
    <citation type="journal article" date="2020" name="Microbes Environ.">
        <title>Synthetic bacterial community of duckweed: a simple and stable system to study plant-microbe interactions.</title>
        <authorList>
            <person name="Ishizawa H."/>
            <person name="Tada M."/>
            <person name="Kuroda M."/>
            <person name="Inoue D."/>
            <person name="Futamata H."/>
            <person name="Ike M."/>
        </authorList>
    </citation>
    <scope>NUCLEOTIDE SEQUENCE [LARGE SCALE GENOMIC DNA]</scope>
    <source>
        <strain evidence="2 3">DW100</strain>
    </source>
</reference>
<dbReference type="RefSeq" id="WP_338614335.1">
    <property type="nucleotide sequence ID" value="NZ_AP029022.1"/>
</dbReference>
<evidence type="ECO:0000259" key="1">
    <source>
        <dbReference type="Pfam" id="PF20815"/>
    </source>
</evidence>
<dbReference type="Pfam" id="PF20815">
    <property type="entry name" value="GIY_YIG_2"/>
    <property type="match status" value="1"/>
</dbReference>
<dbReference type="InterPro" id="IPR049311">
    <property type="entry name" value="GIY_YIG_cat"/>
</dbReference>
<gene>
    <name evidence="2" type="ORF">CRDW_07990</name>
</gene>
<protein>
    <recommendedName>
        <fullName evidence="1">GIY-YIG catalytic domain-containing protein</fullName>
    </recommendedName>
</protein>
<keyword evidence="3" id="KW-1185">Reference proteome</keyword>
<evidence type="ECO:0000313" key="3">
    <source>
        <dbReference type="Proteomes" id="UP001380186"/>
    </source>
</evidence>
<dbReference type="EMBL" id="AP029022">
    <property type="protein sequence ID" value="BEV03425.1"/>
    <property type="molecule type" value="Genomic_DNA"/>
</dbReference>
<feature type="domain" description="GIY-YIG catalytic" evidence="1">
    <location>
        <begin position="46"/>
        <end position="177"/>
    </location>
</feature>
<dbReference type="Proteomes" id="UP001380186">
    <property type="component" value="Chromosome"/>
</dbReference>